<gene>
    <name evidence="1" type="ORF">GLOINDRAFT_21791</name>
</gene>
<evidence type="ECO:0000313" key="1">
    <source>
        <dbReference type="EMBL" id="ESA17436.1"/>
    </source>
</evidence>
<reference evidence="1" key="1">
    <citation type="submission" date="2013-07" db="EMBL/GenBank/DDBJ databases">
        <title>The genome of an arbuscular mycorrhizal fungus provides insights into the evolution of the oldest plant symbiosis.</title>
        <authorList>
            <consortium name="DOE Joint Genome Institute"/>
            <person name="Tisserant E."/>
            <person name="Malbreil M."/>
            <person name="Kuo A."/>
            <person name="Kohler A."/>
            <person name="Symeonidi A."/>
            <person name="Balestrini R."/>
            <person name="Charron P."/>
            <person name="Duensing N."/>
            <person name="Frei-dit-Frey N."/>
            <person name="Gianinazzi-Pearson V."/>
            <person name="Gilbert B."/>
            <person name="Handa Y."/>
            <person name="Hijri M."/>
            <person name="Kaul R."/>
            <person name="Kawaguchi M."/>
            <person name="Krajinski F."/>
            <person name="Lammers P."/>
            <person name="Lapierre D."/>
            <person name="Masclaux F.G."/>
            <person name="Murat C."/>
            <person name="Morin E."/>
            <person name="Ndikumana S."/>
            <person name="Pagni M."/>
            <person name="Petitpierre D."/>
            <person name="Requena N."/>
            <person name="Rosikiewicz P."/>
            <person name="Riley R."/>
            <person name="Saito K."/>
            <person name="San Clemente H."/>
            <person name="Shapiro H."/>
            <person name="van Tuinen D."/>
            <person name="Becard G."/>
            <person name="Bonfante P."/>
            <person name="Paszkowski U."/>
            <person name="Shachar-Hill Y."/>
            <person name="Young J.P."/>
            <person name="Sanders I.R."/>
            <person name="Henrissat B."/>
            <person name="Rensing S.A."/>
            <person name="Grigoriev I.V."/>
            <person name="Corradi N."/>
            <person name="Roux C."/>
            <person name="Martin F."/>
        </authorList>
    </citation>
    <scope>NUCLEOTIDE SEQUENCE</scope>
    <source>
        <strain evidence="1">DAOM 197198</strain>
    </source>
</reference>
<proteinExistence type="predicted"/>
<protein>
    <submittedName>
        <fullName evidence="1">Uncharacterized protein</fullName>
    </submittedName>
</protein>
<name>U9UPA0_RHIID</name>
<accession>U9UPA0</accession>
<organism evidence="1">
    <name type="scientific">Rhizophagus irregularis (strain DAOM 181602 / DAOM 197198 / MUCL 43194)</name>
    <name type="common">Arbuscular mycorrhizal fungus</name>
    <name type="synonym">Glomus intraradices</name>
    <dbReference type="NCBI Taxonomy" id="747089"/>
    <lineage>
        <taxon>Eukaryota</taxon>
        <taxon>Fungi</taxon>
        <taxon>Fungi incertae sedis</taxon>
        <taxon>Mucoromycota</taxon>
        <taxon>Glomeromycotina</taxon>
        <taxon>Glomeromycetes</taxon>
        <taxon>Glomerales</taxon>
        <taxon>Glomeraceae</taxon>
        <taxon>Rhizophagus</taxon>
    </lineage>
</organism>
<dbReference type="AlphaFoldDB" id="U9UPA0"/>
<dbReference type="EMBL" id="KI280183">
    <property type="protein sequence ID" value="ESA17436.1"/>
    <property type="molecule type" value="Genomic_DNA"/>
</dbReference>
<dbReference type="HOGENOM" id="CLU_2159717_0_0_1"/>
<sequence>MMIITCVDFEIPIIISNDSTFACSWMSIKVLTTRFEDTDLNLDNKKNAWNSIIKIFKEERGQILEISKKRINNSDNRSEDEVDLDIKLKKFNKLEQQIRIINKIVGIVNLY</sequence>